<protein>
    <submittedName>
        <fullName evidence="2">Helix-turn-helix domain-containing protein</fullName>
    </submittedName>
</protein>
<evidence type="ECO:0000259" key="1">
    <source>
        <dbReference type="PROSITE" id="PS50943"/>
    </source>
</evidence>
<gene>
    <name evidence="2" type="ORF">JJB74_09485</name>
</gene>
<proteinExistence type="predicted"/>
<sequence>MQLLEIGRQVEKRRTELQLTQAQLARMAGLSRLTINQLESGRIKDLGVAKLMTLLALLGLELNLQPHASQRGLFKATVAANVSYEGQLTQERLAEALASGAIPRGYEPHVSAILDEAPLPLVVKAVEEAATQTGVAPKRIWKHLSHWSRTLHLYRTVWQ</sequence>
<accession>A0A934SQP7</accession>
<dbReference type="CDD" id="cd00093">
    <property type="entry name" value="HTH_XRE"/>
    <property type="match status" value="1"/>
</dbReference>
<name>A0A934SQP7_9BURK</name>
<dbReference type="PROSITE" id="PS50943">
    <property type="entry name" value="HTH_CROC1"/>
    <property type="match status" value="1"/>
</dbReference>
<dbReference type="InterPro" id="IPR010982">
    <property type="entry name" value="Lambda_DNA-bd_dom_sf"/>
</dbReference>
<dbReference type="EMBL" id="JAEPBG010000003">
    <property type="protein sequence ID" value="MBK4734835.1"/>
    <property type="molecule type" value="Genomic_DNA"/>
</dbReference>
<dbReference type="Gene3D" id="1.10.260.40">
    <property type="entry name" value="lambda repressor-like DNA-binding domains"/>
    <property type="match status" value="1"/>
</dbReference>
<dbReference type="GO" id="GO:0003700">
    <property type="term" value="F:DNA-binding transcription factor activity"/>
    <property type="evidence" value="ECO:0007669"/>
    <property type="project" value="InterPro"/>
</dbReference>
<dbReference type="PROSITE" id="PS00716">
    <property type="entry name" value="SIGMA70_2"/>
    <property type="match status" value="1"/>
</dbReference>
<dbReference type="GO" id="GO:0003677">
    <property type="term" value="F:DNA binding"/>
    <property type="evidence" value="ECO:0007669"/>
    <property type="project" value="InterPro"/>
</dbReference>
<dbReference type="Pfam" id="PF01381">
    <property type="entry name" value="HTH_3"/>
    <property type="match status" value="1"/>
</dbReference>
<evidence type="ECO:0000313" key="2">
    <source>
        <dbReference type="EMBL" id="MBK4734835.1"/>
    </source>
</evidence>
<dbReference type="InterPro" id="IPR001387">
    <property type="entry name" value="Cro/C1-type_HTH"/>
</dbReference>
<reference evidence="2" key="1">
    <citation type="submission" date="2021-01" db="EMBL/GenBank/DDBJ databases">
        <title>Genome sequence of strain Noviherbaspirillum sp. DKR-6.</title>
        <authorList>
            <person name="Chaudhary D.K."/>
        </authorList>
    </citation>
    <scope>NUCLEOTIDE SEQUENCE</scope>
    <source>
        <strain evidence="2">DKR-6</strain>
    </source>
</reference>
<keyword evidence="3" id="KW-1185">Reference proteome</keyword>
<dbReference type="SMART" id="SM00530">
    <property type="entry name" value="HTH_XRE"/>
    <property type="match status" value="1"/>
</dbReference>
<dbReference type="Proteomes" id="UP000622890">
    <property type="component" value="Unassembled WGS sequence"/>
</dbReference>
<dbReference type="RefSeq" id="WP_200591609.1">
    <property type="nucleotide sequence ID" value="NZ_JAEPBG010000003.1"/>
</dbReference>
<evidence type="ECO:0000313" key="3">
    <source>
        <dbReference type="Proteomes" id="UP000622890"/>
    </source>
</evidence>
<dbReference type="InterPro" id="IPR000943">
    <property type="entry name" value="RNA_pol_sigma70"/>
</dbReference>
<dbReference type="GO" id="GO:0006352">
    <property type="term" value="P:DNA-templated transcription initiation"/>
    <property type="evidence" value="ECO:0007669"/>
    <property type="project" value="InterPro"/>
</dbReference>
<dbReference type="SUPFAM" id="SSF47413">
    <property type="entry name" value="lambda repressor-like DNA-binding domains"/>
    <property type="match status" value="1"/>
</dbReference>
<comment type="caution">
    <text evidence="2">The sequence shown here is derived from an EMBL/GenBank/DDBJ whole genome shotgun (WGS) entry which is preliminary data.</text>
</comment>
<feature type="domain" description="HTH cro/C1-type" evidence="1">
    <location>
        <begin position="10"/>
        <end position="65"/>
    </location>
</feature>
<dbReference type="AlphaFoldDB" id="A0A934SQP7"/>
<organism evidence="2 3">
    <name type="scientific">Noviherbaspirillum pedocola</name>
    <dbReference type="NCBI Taxonomy" id="2801341"/>
    <lineage>
        <taxon>Bacteria</taxon>
        <taxon>Pseudomonadati</taxon>
        <taxon>Pseudomonadota</taxon>
        <taxon>Betaproteobacteria</taxon>
        <taxon>Burkholderiales</taxon>
        <taxon>Oxalobacteraceae</taxon>
        <taxon>Noviherbaspirillum</taxon>
    </lineage>
</organism>